<comment type="caution">
    <text evidence="3">The sequence shown here is derived from an EMBL/GenBank/DDBJ whole genome shotgun (WGS) entry which is preliminary data.</text>
</comment>
<organism evidence="3 4">
    <name type="scientific">Nocardiopsis suaedae</name>
    <dbReference type="NCBI Taxonomy" id="3018444"/>
    <lineage>
        <taxon>Bacteria</taxon>
        <taxon>Bacillati</taxon>
        <taxon>Actinomycetota</taxon>
        <taxon>Actinomycetes</taxon>
        <taxon>Streptosporangiales</taxon>
        <taxon>Nocardiopsidaceae</taxon>
        <taxon>Nocardiopsis</taxon>
    </lineage>
</organism>
<keyword evidence="2" id="KW-1133">Transmembrane helix</keyword>
<keyword evidence="2" id="KW-0472">Membrane</keyword>
<accession>A0ABT4TMW5</accession>
<protein>
    <submittedName>
        <fullName evidence="3">Uncharacterized protein</fullName>
    </submittedName>
</protein>
<sequence length="549" mass="57376">MVHDGRGRDGLVEPGFFLGDNSWGGRLSDQAQNDAIRGLRTQLDTQRHRLNSELRHLRGSLEQRLDRMAASFDAFVELSDVREQLVPFTGAAMARRRVLLMLDGEVPGELRLEASAAEGDYWLLPAAHGLHALLRDDLRGAQRGFSEAAGLDPLRAGVFTLLAAAERAPEAAPALADWILSAVLPEAPGHAASHEWALILLAAEGRLGDGARASVLAGCAELLLDSPEDTPVPSELLEFGKGASEKAKDRRPVPLSALSGVGPVKEALAAADRLADLRRAVEAADAEPSGGGPSPSGDAPSSLALDTARPLLRRLVEEGSPEEAPLLYRAAQLRAVVESGGGASDDVALETWEDDRGRTLDLLPGAAFSPEAGPELRRFALEVFAPVVLREARGRAEAAQAALPDRSSVHVNGVEVAVGTAGADPAGARAAQDRARDAAGDGNDSTHTVGAGVAGAIAAASALFGLVMQQPGLLVLAVVALAAAGGLVLMGKDARKRHGEERAAGAASVDKKLDSAVESWARYRAEAERVQGRAREDARAVERMLGTGR</sequence>
<keyword evidence="4" id="KW-1185">Reference proteome</keyword>
<dbReference type="RefSeq" id="WP_270678674.1">
    <property type="nucleotide sequence ID" value="NZ_JAQFWP010000028.1"/>
</dbReference>
<evidence type="ECO:0000313" key="4">
    <source>
        <dbReference type="Proteomes" id="UP001165685"/>
    </source>
</evidence>
<feature type="transmembrane region" description="Helical" evidence="2">
    <location>
        <begin position="472"/>
        <end position="490"/>
    </location>
</feature>
<dbReference type="EMBL" id="JAQFWP010000028">
    <property type="protein sequence ID" value="MDA2806032.1"/>
    <property type="molecule type" value="Genomic_DNA"/>
</dbReference>
<feature type="region of interest" description="Disordered" evidence="1">
    <location>
        <begin position="281"/>
        <end position="303"/>
    </location>
</feature>
<evidence type="ECO:0000256" key="2">
    <source>
        <dbReference type="SAM" id="Phobius"/>
    </source>
</evidence>
<proteinExistence type="predicted"/>
<evidence type="ECO:0000256" key="1">
    <source>
        <dbReference type="SAM" id="MobiDB-lite"/>
    </source>
</evidence>
<keyword evidence="2" id="KW-0812">Transmembrane</keyword>
<feature type="region of interest" description="Disordered" evidence="1">
    <location>
        <begin position="423"/>
        <end position="445"/>
    </location>
</feature>
<gene>
    <name evidence="3" type="ORF">O4U47_16070</name>
</gene>
<evidence type="ECO:0000313" key="3">
    <source>
        <dbReference type="EMBL" id="MDA2806032.1"/>
    </source>
</evidence>
<reference evidence="3" key="1">
    <citation type="submission" date="2023-01" db="EMBL/GenBank/DDBJ databases">
        <title>Draft genome sequence of Nocardiopsis sp. LSu2-4 isolated from halophytes.</title>
        <authorList>
            <person name="Duangmal K."/>
            <person name="Chantavorakit T."/>
        </authorList>
    </citation>
    <scope>NUCLEOTIDE SEQUENCE</scope>
    <source>
        <strain evidence="3">LSu2-4</strain>
    </source>
</reference>
<name>A0ABT4TMW5_9ACTN</name>
<dbReference type="Proteomes" id="UP001165685">
    <property type="component" value="Unassembled WGS sequence"/>
</dbReference>